<dbReference type="WBParaSite" id="SBAD_0001282401-mRNA-1">
    <property type="protein sequence ID" value="SBAD_0001282401-mRNA-1"/>
    <property type="gene ID" value="SBAD_0001282401"/>
</dbReference>
<evidence type="ECO:0000256" key="5">
    <source>
        <dbReference type="ARBA" id="ARBA00022723"/>
    </source>
</evidence>
<dbReference type="AlphaFoldDB" id="A0A183J968"/>
<evidence type="ECO:0000256" key="6">
    <source>
        <dbReference type="ARBA" id="ARBA00023004"/>
    </source>
</evidence>
<dbReference type="GO" id="GO:0006270">
    <property type="term" value="P:DNA replication initiation"/>
    <property type="evidence" value="ECO:0007669"/>
    <property type="project" value="TreeGrafter"/>
</dbReference>
<dbReference type="Proteomes" id="UP000270296">
    <property type="component" value="Unassembled WGS sequence"/>
</dbReference>
<protein>
    <submittedName>
        <fullName evidence="11">DNA primase large subunit</fullName>
    </submittedName>
</protein>
<dbReference type="InterPro" id="IPR058560">
    <property type="entry name" value="DNA_primase_C"/>
</dbReference>
<reference evidence="9 10" key="2">
    <citation type="submission" date="2018-11" db="EMBL/GenBank/DDBJ databases">
        <authorList>
            <consortium name="Pathogen Informatics"/>
        </authorList>
    </citation>
    <scope>NUCLEOTIDE SEQUENCE [LARGE SCALE GENOMIC DNA]</scope>
</reference>
<dbReference type="EMBL" id="UZAM01017721">
    <property type="protein sequence ID" value="VDP48145.1"/>
    <property type="molecule type" value="Genomic_DNA"/>
</dbReference>
<keyword evidence="6" id="KW-0408">Iron</keyword>
<organism evidence="11">
    <name type="scientific">Soboliphyme baturini</name>
    <dbReference type="NCBI Taxonomy" id="241478"/>
    <lineage>
        <taxon>Eukaryota</taxon>
        <taxon>Metazoa</taxon>
        <taxon>Ecdysozoa</taxon>
        <taxon>Nematoda</taxon>
        <taxon>Enoplea</taxon>
        <taxon>Dorylaimia</taxon>
        <taxon>Dioctophymatida</taxon>
        <taxon>Dioctophymatoidea</taxon>
        <taxon>Soboliphymatidae</taxon>
        <taxon>Soboliphyme</taxon>
    </lineage>
</organism>
<evidence type="ECO:0000259" key="8">
    <source>
        <dbReference type="Pfam" id="PF04104"/>
    </source>
</evidence>
<evidence type="ECO:0000256" key="4">
    <source>
        <dbReference type="ARBA" id="ARBA00022705"/>
    </source>
</evidence>
<name>A0A183J968_9BILA</name>
<dbReference type="GO" id="GO:0051539">
    <property type="term" value="F:4 iron, 4 sulfur cluster binding"/>
    <property type="evidence" value="ECO:0007669"/>
    <property type="project" value="UniProtKB-KW"/>
</dbReference>
<evidence type="ECO:0000256" key="3">
    <source>
        <dbReference type="ARBA" id="ARBA00022515"/>
    </source>
</evidence>
<dbReference type="PANTHER" id="PTHR10537">
    <property type="entry name" value="DNA PRIMASE LARGE SUBUNIT"/>
    <property type="match status" value="1"/>
</dbReference>
<feature type="domain" description="DNA primase large subunit C-terminal" evidence="8">
    <location>
        <begin position="11"/>
        <end position="181"/>
    </location>
</feature>
<keyword evidence="3" id="KW-0639">Primosome</keyword>
<keyword evidence="7" id="KW-0411">Iron-sulfur</keyword>
<dbReference type="Pfam" id="PF04104">
    <property type="entry name" value="DNA_primase_lrg"/>
    <property type="match status" value="1"/>
</dbReference>
<keyword evidence="2" id="KW-0004">4Fe-4S</keyword>
<dbReference type="OrthoDB" id="421393at2759"/>
<keyword evidence="5" id="KW-0479">Metal-binding</keyword>
<keyword evidence="4" id="KW-0235">DNA replication</keyword>
<keyword evidence="10" id="KW-1185">Reference proteome</keyword>
<dbReference type="PANTHER" id="PTHR10537:SF3">
    <property type="entry name" value="DNA PRIMASE LARGE SUBUNIT"/>
    <property type="match status" value="1"/>
</dbReference>
<dbReference type="GO" id="GO:0006269">
    <property type="term" value="P:DNA replication, synthesis of primer"/>
    <property type="evidence" value="ECO:0007669"/>
    <property type="project" value="UniProtKB-KW"/>
</dbReference>
<dbReference type="InterPro" id="IPR007238">
    <property type="entry name" value="DNA_primase_lsu_euk/arc"/>
</dbReference>
<accession>A0A183J968</accession>
<evidence type="ECO:0000256" key="1">
    <source>
        <dbReference type="ARBA" id="ARBA00001966"/>
    </source>
</evidence>
<proteinExistence type="predicted"/>
<evidence type="ECO:0000313" key="11">
    <source>
        <dbReference type="WBParaSite" id="SBAD_0001282401-mRNA-1"/>
    </source>
</evidence>
<reference evidence="11" key="1">
    <citation type="submission" date="2016-06" db="UniProtKB">
        <authorList>
            <consortium name="WormBaseParasite"/>
        </authorList>
    </citation>
    <scope>IDENTIFICATION</scope>
</reference>
<evidence type="ECO:0000313" key="9">
    <source>
        <dbReference type="EMBL" id="VDP48145.1"/>
    </source>
</evidence>
<dbReference type="GO" id="GO:0005658">
    <property type="term" value="C:alpha DNA polymerase:primase complex"/>
    <property type="evidence" value="ECO:0007669"/>
    <property type="project" value="TreeGrafter"/>
</dbReference>
<evidence type="ECO:0000256" key="2">
    <source>
        <dbReference type="ARBA" id="ARBA00022485"/>
    </source>
</evidence>
<evidence type="ECO:0000256" key="7">
    <source>
        <dbReference type="ARBA" id="ARBA00023014"/>
    </source>
</evidence>
<evidence type="ECO:0000313" key="10">
    <source>
        <dbReference type="Proteomes" id="UP000270296"/>
    </source>
</evidence>
<sequence>MVPADAFSLQMSSISFPPCMRVLYQRLCDDHHLRNGGRLQLGLFLKAIGMPLDESLQFWKSHFAPRFDSSAFEKNYAYNVRHIYGKEGKHVAYSPCSCFKIITTNPPGPLDAHGCPFKHYDIDGLQHLLSSWSIGSEDVDRALSFVRTKHYDRACSSVFEATHQLPESSLSQLISHPNQYFDQSQKLFKSRAEGAHDPAATSQTDVLL</sequence>
<gene>
    <name evidence="9" type="ORF">SBAD_LOCUS12416</name>
</gene>
<comment type="cofactor">
    <cofactor evidence="1">
        <name>[4Fe-4S] cluster</name>
        <dbReference type="ChEBI" id="CHEBI:49883"/>
    </cofactor>
</comment>
<dbReference type="GO" id="GO:0046872">
    <property type="term" value="F:metal ion binding"/>
    <property type="evidence" value="ECO:0007669"/>
    <property type="project" value="UniProtKB-KW"/>
</dbReference>